<keyword evidence="10" id="KW-0732">Signal</keyword>
<dbReference type="InterPro" id="IPR011659">
    <property type="entry name" value="WD40"/>
</dbReference>
<dbReference type="Gene3D" id="3.90.226.10">
    <property type="entry name" value="2-enoyl-CoA Hydratase, Chain A, domain 1"/>
    <property type="match status" value="1"/>
</dbReference>
<feature type="chain" id="PRO_5032499057" description="Tricorn protease homolog" evidence="10">
    <location>
        <begin position="20"/>
        <end position="1074"/>
    </location>
</feature>
<evidence type="ECO:0000313" key="12">
    <source>
        <dbReference type="EMBL" id="NML41979.1"/>
    </source>
</evidence>
<dbReference type="RefSeq" id="WP_169228981.1">
    <property type="nucleotide sequence ID" value="NZ_JABBGC010000004.1"/>
</dbReference>
<evidence type="ECO:0000313" key="13">
    <source>
        <dbReference type="Proteomes" id="UP000583266"/>
    </source>
</evidence>
<evidence type="ECO:0000259" key="11">
    <source>
        <dbReference type="SMART" id="SM00245"/>
    </source>
</evidence>
<evidence type="ECO:0000256" key="4">
    <source>
        <dbReference type="ARBA" id="ARBA00022670"/>
    </source>
</evidence>
<comment type="similarity">
    <text evidence="2 7">Belongs to the peptidase S41B family.</text>
</comment>
<evidence type="ECO:0000256" key="2">
    <source>
        <dbReference type="ARBA" id="ARBA00008524"/>
    </source>
</evidence>
<gene>
    <name evidence="12" type="ORF">HHL17_32640</name>
</gene>
<dbReference type="AlphaFoldDB" id="A0A848GXD7"/>
<organism evidence="12 13">
    <name type="scientific">Chitinophaga fulva</name>
    <dbReference type="NCBI Taxonomy" id="2728842"/>
    <lineage>
        <taxon>Bacteria</taxon>
        <taxon>Pseudomonadati</taxon>
        <taxon>Bacteroidota</taxon>
        <taxon>Chitinophagia</taxon>
        <taxon>Chitinophagales</taxon>
        <taxon>Chitinophagaceae</taxon>
        <taxon>Chitinophaga</taxon>
    </lineage>
</organism>
<dbReference type="SUPFAM" id="SSF69304">
    <property type="entry name" value="Tricorn protease N-terminal domain"/>
    <property type="match status" value="2"/>
</dbReference>
<accession>A0A848GXD7</accession>
<dbReference type="GO" id="GO:0005737">
    <property type="term" value="C:cytoplasm"/>
    <property type="evidence" value="ECO:0007669"/>
    <property type="project" value="UniProtKB-SubCell"/>
</dbReference>
<dbReference type="Proteomes" id="UP000583266">
    <property type="component" value="Unassembled WGS sequence"/>
</dbReference>
<dbReference type="Gene3D" id="2.120.10.30">
    <property type="entry name" value="TolB, C-terminal domain"/>
    <property type="match status" value="1"/>
</dbReference>
<dbReference type="CDD" id="cd07562">
    <property type="entry name" value="Peptidase_S41_TRI"/>
    <property type="match status" value="1"/>
</dbReference>
<dbReference type="InterPro" id="IPR036034">
    <property type="entry name" value="PDZ_sf"/>
</dbReference>
<evidence type="ECO:0000256" key="8">
    <source>
        <dbReference type="PIRSR" id="PIRSR036421-1"/>
    </source>
</evidence>
<comment type="caution">
    <text evidence="12">The sequence shown here is derived from an EMBL/GenBank/DDBJ whole genome shotgun (WGS) entry which is preliminary data.</text>
</comment>
<keyword evidence="3 7" id="KW-0963">Cytoplasm</keyword>
<dbReference type="EMBL" id="JABBGC010000004">
    <property type="protein sequence ID" value="NML41979.1"/>
    <property type="molecule type" value="Genomic_DNA"/>
</dbReference>
<feature type="active site" description="Charge relay system" evidence="8">
    <location>
        <position position="1037"/>
    </location>
</feature>
<sequence>MKKLLFTCAAWLMATVTYAQENALWLRYPAISPDGKTIAFGYKGDIYRVDANGGVAVPLTIHEAQDMMPVWSHDGKYIAFASDRYGNFDVFVMPAEGGTPVRLTSNSSADYPYDFTPDNKQVLFGAGRNAPAMSIRFSYRLFDNLYTVPVTGGRPVLVSAAGAEFARYNSKGDQIIFQDRKGYEDPWRKHHVSSVTRDIWVYDINKNSYQQVSSFDGEDREPLFGSDNNIYYLSEKGGVSQNLFKSSLADKNKMEPLTRFDKHPVRHLSRSANNTFCFTYNGEIYTLKEGDKPQKVNVRIFNDGRNGIQKPLPVNGNVTEFAMSPDGKQMAFIARGEVFVTSVEGNMTKRVTNTPQQERMVQWSPDGKRLVYAAERNGNWDIYQSTIERKEEPYFFAATVLKEEPLIATAAEEFQPLFSPDGKEIAYVEDRNILKAFNIASGKSRVLLPKGHNHSYSDGDWTFSWSPDSKWVVVEDQGGYAFTSNATIIPVDGKSEPIRPINSGFGEGNVKWSADGKMMTWESSREGRKSLARQGSRETDIYAVFFDQETFDKYKLSKDEFNLLKDQEDNAKKGSKDTAAKKDTAAAKKDFRPDFNNLDNRQQRLTINSASISDYVMSKDNSKLYYTAAFEKGYDLWVTEPRTGDTKILAKLGGTPGGIELSKDGNSLFVSNRGSVVKVDAASGKITPISISSEMLLDQAGERAYILDHAWKQVKEKFYDPTIRNMDWKMYRDAYARFLPHISNNYDFQELLSEMLGELNGSHTGGRYSPMRPDGDATASLGLLFDERFTKDGLKVDEIIAGGPFDRAGSKMKAGAVIDKIDGEAVTAKRDWAEQLNRKAGHNILISFTDADGKHYEETVKPISRGEEGGLMYKRWVNNMRKLVDKLSGGKVGYVHVQGMNDASFRSVYDEVMGKNRGKQALIVDTRFNGGGWLHDDLYNFLSGKKYLDFAPQGNLLKGGEPQGQWQGPSCVLMSEGNYSDAFIFPYVYKQGKLGKLIGMPVPGTGTAVWWETQIDPTLVFGIPMIATIGKEGRPTENLQVEPDIRVPLRYEDFLAGKDDQLETAVKEMLKEIK</sequence>
<evidence type="ECO:0000256" key="5">
    <source>
        <dbReference type="ARBA" id="ARBA00022801"/>
    </source>
</evidence>
<comment type="function">
    <text evidence="7">Degrades oligopeptides.</text>
</comment>
<dbReference type="SMART" id="SM00245">
    <property type="entry name" value="TSPc"/>
    <property type="match status" value="1"/>
</dbReference>
<dbReference type="EC" id="3.4.21.-" evidence="7"/>
<evidence type="ECO:0000256" key="7">
    <source>
        <dbReference type="PIRNR" id="PIRNR036421"/>
    </source>
</evidence>
<dbReference type="GO" id="GO:0006508">
    <property type="term" value="P:proteolysis"/>
    <property type="evidence" value="ECO:0007669"/>
    <property type="project" value="UniProtKB-UniRule"/>
</dbReference>
<dbReference type="InterPro" id="IPR011042">
    <property type="entry name" value="6-blade_b-propeller_TolB-like"/>
</dbReference>
<dbReference type="SUPFAM" id="SSF50156">
    <property type="entry name" value="PDZ domain-like"/>
    <property type="match status" value="1"/>
</dbReference>
<evidence type="ECO:0000256" key="6">
    <source>
        <dbReference type="ARBA" id="ARBA00022825"/>
    </source>
</evidence>
<dbReference type="SUPFAM" id="SSF82171">
    <property type="entry name" value="DPP6 N-terminal domain-like"/>
    <property type="match status" value="1"/>
</dbReference>
<dbReference type="Pfam" id="PF26549">
    <property type="entry name" value="Tricorn_N"/>
    <property type="match status" value="1"/>
</dbReference>
<dbReference type="Pfam" id="PF14684">
    <property type="entry name" value="Tricorn_C1"/>
    <property type="match status" value="1"/>
</dbReference>
<keyword evidence="13" id="KW-1185">Reference proteome</keyword>
<dbReference type="PIRSF" id="PIRSF036421">
    <property type="entry name" value="Tricorn_protease"/>
    <property type="match status" value="1"/>
</dbReference>
<comment type="subcellular location">
    <subcellularLocation>
        <location evidence="1 7">Cytoplasm</location>
    </subcellularLocation>
</comment>
<dbReference type="Pfam" id="PF07676">
    <property type="entry name" value="PD40"/>
    <property type="match status" value="3"/>
</dbReference>
<dbReference type="Gene3D" id="2.120.10.60">
    <property type="entry name" value="Tricorn protease N-terminal domain"/>
    <property type="match status" value="2"/>
</dbReference>
<protein>
    <recommendedName>
        <fullName evidence="7">Tricorn protease homolog</fullName>
        <ecNumber evidence="7">3.4.21.-</ecNumber>
    </recommendedName>
</protein>
<dbReference type="Gene3D" id="2.30.42.10">
    <property type="match status" value="1"/>
</dbReference>
<evidence type="ECO:0000256" key="10">
    <source>
        <dbReference type="SAM" id="SignalP"/>
    </source>
</evidence>
<proteinExistence type="inferred from homology"/>
<dbReference type="PANTHER" id="PTHR43253">
    <property type="entry name" value="TRICORN PROTEASE HOMOLOG 2-RELATED"/>
    <property type="match status" value="1"/>
</dbReference>
<dbReference type="Pfam" id="PF03572">
    <property type="entry name" value="Peptidase_S41"/>
    <property type="match status" value="1"/>
</dbReference>
<evidence type="ECO:0000256" key="3">
    <source>
        <dbReference type="ARBA" id="ARBA00022490"/>
    </source>
</evidence>
<dbReference type="SUPFAM" id="SSF52096">
    <property type="entry name" value="ClpP/crotonase"/>
    <property type="match status" value="1"/>
</dbReference>
<keyword evidence="5 7" id="KW-0378">Hydrolase</keyword>
<feature type="domain" description="Tail specific protease" evidence="11">
    <location>
        <begin position="853"/>
        <end position="1048"/>
    </location>
</feature>
<feature type="signal peptide" evidence="10">
    <location>
        <begin position="1"/>
        <end position="19"/>
    </location>
</feature>
<evidence type="ECO:0000256" key="1">
    <source>
        <dbReference type="ARBA" id="ARBA00004496"/>
    </source>
</evidence>
<dbReference type="Gene3D" id="3.30.750.44">
    <property type="match status" value="1"/>
</dbReference>
<name>A0A848GXD7_9BACT</name>
<feature type="active site" description="Nucleophile" evidence="8">
    <location>
        <position position="980"/>
    </location>
</feature>
<evidence type="ECO:0000256" key="9">
    <source>
        <dbReference type="PIRSR" id="PIRSR036421-3"/>
    </source>
</evidence>
<reference evidence="12 13" key="1">
    <citation type="submission" date="2020-04" db="EMBL/GenBank/DDBJ databases">
        <title>Chitinophaga sp. G-6-1-13 sp. nov., isolated from soil.</title>
        <authorList>
            <person name="Dahal R.H."/>
            <person name="Chaudhary D.K."/>
        </authorList>
    </citation>
    <scope>NUCLEOTIDE SEQUENCE [LARGE SCALE GENOMIC DNA]</scope>
    <source>
        <strain evidence="12 13">G-6-1-13</strain>
    </source>
</reference>
<dbReference type="InterPro" id="IPR029045">
    <property type="entry name" value="ClpP/crotonase-like_dom_sf"/>
</dbReference>
<dbReference type="PANTHER" id="PTHR43253:SF1">
    <property type="entry name" value="TRICORN PROTEASE HOMOLOG 2-RELATED"/>
    <property type="match status" value="1"/>
</dbReference>
<keyword evidence="4 7" id="KW-0645">Protease</keyword>
<dbReference type="InterPro" id="IPR028204">
    <property type="entry name" value="Tricorn_C1"/>
</dbReference>
<dbReference type="InterPro" id="IPR012393">
    <property type="entry name" value="Tricorn_protease"/>
</dbReference>
<feature type="active site" description="Charge relay system" evidence="8">
    <location>
        <position position="763"/>
    </location>
</feature>
<dbReference type="GO" id="GO:0008236">
    <property type="term" value="F:serine-type peptidase activity"/>
    <property type="evidence" value="ECO:0007669"/>
    <property type="project" value="UniProtKB-UniRule"/>
</dbReference>
<feature type="site" description="Transition state stabilizer; via amide nitrogen" evidence="9">
    <location>
        <position position="981"/>
    </location>
</feature>
<dbReference type="InterPro" id="IPR005151">
    <property type="entry name" value="Tail-specific_protease"/>
</dbReference>
<keyword evidence="6 7" id="KW-0720">Serine protease</keyword>